<comment type="caution">
    <text evidence="2">The sequence shown here is derived from an EMBL/GenBank/DDBJ whole genome shotgun (WGS) entry which is preliminary data.</text>
</comment>
<dbReference type="Proteomes" id="UP000232323">
    <property type="component" value="Unassembled WGS sequence"/>
</dbReference>
<dbReference type="Pfam" id="PF12070">
    <property type="entry name" value="SCAI"/>
    <property type="match status" value="2"/>
</dbReference>
<dbReference type="OrthoDB" id="525027at2759"/>
<evidence type="ECO:0008006" key="4">
    <source>
        <dbReference type="Google" id="ProtNLM"/>
    </source>
</evidence>
<evidence type="ECO:0000313" key="2">
    <source>
        <dbReference type="EMBL" id="GAX76428.1"/>
    </source>
</evidence>
<dbReference type="GO" id="GO:0006351">
    <property type="term" value="P:DNA-templated transcription"/>
    <property type="evidence" value="ECO:0007669"/>
    <property type="project" value="InterPro"/>
</dbReference>
<dbReference type="GO" id="GO:0003714">
    <property type="term" value="F:transcription corepressor activity"/>
    <property type="evidence" value="ECO:0007669"/>
    <property type="project" value="InterPro"/>
</dbReference>
<dbReference type="InterPro" id="IPR022709">
    <property type="entry name" value="SCAI"/>
</dbReference>
<organism evidence="2 3">
    <name type="scientific">Chlamydomonas eustigma</name>
    <dbReference type="NCBI Taxonomy" id="1157962"/>
    <lineage>
        <taxon>Eukaryota</taxon>
        <taxon>Viridiplantae</taxon>
        <taxon>Chlorophyta</taxon>
        <taxon>core chlorophytes</taxon>
        <taxon>Chlorophyceae</taxon>
        <taxon>CS clade</taxon>
        <taxon>Chlamydomonadales</taxon>
        <taxon>Chlamydomonadaceae</taxon>
        <taxon>Chlamydomonas</taxon>
    </lineage>
</organism>
<gene>
    <name evidence="2" type="ORF">CEUSTIGMA_g3873.t1</name>
</gene>
<sequence>MNNAWLEFQKLLQTAVEKFSALRDSEFSDSVVWEKAYHKAFKVFSDVWLFQQQHRQTLIEAGLTRGDIGEIASKIGQLYYYFYLRTSCHVWLLESYVFYEAIHSRAYFSDASSGLLQSVKQLRFYARFIIVCLLLNKKEEAWNLVQEFQALVTTLAMSFSPQEAHDWQLVVQEVTAFLNADVAMPVPRSPGSCIDYKPTIRCRLRGPEDLLAPHTKRLSDVILASGYQHRQVKIAELPLDSFRMMLALEWSNESLEAAATEAKSDADKVTEPGLTTQTLETIPSTISAAACSGNEKTSIFLSSPYRHLLYRTTVPSFLAVLAAAVHRSRHDEVLMVHLTGQGCWQQQQQQQTPRDQDPPQRAVPDGLIVLPAATAGAPAVQCRDVMVPGESTHVQKSASLSISSPSVAPVAQEAPSSVASVTPSVTPVAQEAPSSDPAAPPVAGALSETSPAPPAAAAAAAAVSNPFSAPVEDVQLLLSLTHLHNPSGGTSQEAAIIQTAAAVAGCHLLNSDASDAASAVEQLQHDDRFKVEDQSTVSEATAAAASAVVSAQPPHPQGLYLAPMMRKVVAGHQETPPLSEFLLSPEDLLPFTRRQLLLVVDSDASHAFRIFSPSSQATASSSLATATSATPLQLPQGAFQPLCLLSPPHRPSALLHYTGTGGFFTMALTCPVMAYCLLLGEMDPSAPQLHALEAQLELVTARLGEILMTTIKGSPVNPLNVVTPSTPSNTAGTSPADQAAAGFIPSPQQNVSILLNSRSNNDGEVADHRCQSHWFHACGDTQIRRLVLRFILLRAALLNHDAYGSRAECQPLCMPPLPSALDPDTDICRDAVLSVASVFKKEYIFE</sequence>
<evidence type="ECO:0000256" key="1">
    <source>
        <dbReference type="SAM" id="MobiDB-lite"/>
    </source>
</evidence>
<feature type="compositionally biased region" description="Low complexity" evidence="1">
    <location>
        <begin position="418"/>
        <end position="445"/>
    </location>
</feature>
<keyword evidence="3" id="KW-1185">Reference proteome</keyword>
<evidence type="ECO:0000313" key="3">
    <source>
        <dbReference type="Proteomes" id="UP000232323"/>
    </source>
</evidence>
<proteinExistence type="predicted"/>
<reference evidence="2 3" key="1">
    <citation type="submission" date="2017-08" db="EMBL/GenBank/DDBJ databases">
        <title>Acidophilic green algal genome provides insights into adaptation to an acidic environment.</title>
        <authorList>
            <person name="Hirooka S."/>
            <person name="Hirose Y."/>
            <person name="Kanesaki Y."/>
            <person name="Higuchi S."/>
            <person name="Fujiwara T."/>
            <person name="Onuma R."/>
            <person name="Era A."/>
            <person name="Ohbayashi R."/>
            <person name="Uzuka A."/>
            <person name="Nozaki H."/>
            <person name="Yoshikawa H."/>
            <person name="Miyagishima S.Y."/>
        </authorList>
    </citation>
    <scope>NUCLEOTIDE SEQUENCE [LARGE SCALE GENOMIC DNA]</scope>
    <source>
        <strain evidence="2 3">NIES-2499</strain>
    </source>
</reference>
<accession>A0A250X032</accession>
<name>A0A250X032_9CHLO</name>
<dbReference type="PANTHER" id="PTHR21243">
    <property type="entry name" value="PROTEIN SCAI"/>
    <property type="match status" value="1"/>
</dbReference>
<dbReference type="AlphaFoldDB" id="A0A250X032"/>
<feature type="region of interest" description="Disordered" evidence="1">
    <location>
        <begin position="418"/>
        <end position="451"/>
    </location>
</feature>
<dbReference type="EMBL" id="BEGY01000017">
    <property type="protein sequence ID" value="GAX76428.1"/>
    <property type="molecule type" value="Genomic_DNA"/>
</dbReference>
<protein>
    <recommendedName>
        <fullName evidence="4">Protein SCAI</fullName>
    </recommendedName>
</protein>